<dbReference type="EC" id="2.7.4.8" evidence="3 11"/>
<dbReference type="HAMAP" id="MF_00328">
    <property type="entry name" value="Guanylate_kinase"/>
    <property type="match status" value="1"/>
</dbReference>
<feature type="binding site" evidence="11">
    <location>
        <begin position="12"/>
        <end position="19"/>
    </location>
    <ligand>
        <name>ATP</name>
        <dbReference type="ChEBI" id="CHEBI:30616"/>
    </ligand>
</feature>
<evidence type="ECO:0000256" key="10">
    <source>
        <dbReference type="ARBA" id="ARBA00048594"/>
    </source>
</evidence>
<dbReference type="InterPro" id="IPR027417">
    <property type="entry name" value="P-loop_NTPase"/>
</dbReference>
<dbReference type="InterPro" id="IPR008144">
    <property type="entry name" value="Guanylate_kin-like_dom"/>
</dbReference>
<gene>
    <name evidence="11 13" type="primary">gmk</name>
    <name evidence="13" type="ORF">ISU02_00975</name>
</gene>
<evidence type="ECO:0000256" key="7">
    <source>
        <dbReference type="ARBA" id="ARBA00022777"/>
    </source>
</evidence>
<keyword evidence="14" id="KW-1185">Reference proteome</keyword>
<evidence type="ECO:0000313" key="13">
    <source>
        <dbReference type="EMBL" id="MBF4691666.1"/>
    </source>
</evidence>
<dbReference type="PANTHER" id="PTHR23117">
    <property type="entry name" value="GUANYLATE KINASE-RELATED"/>
    <property type="match status" value="1"/>
</dbReference>
<comment type="function">
    <text evidence="1 11">Essential for recycling GMP and indirectly, cGMP.</text>
</comment>
<accession>A0ABR9ZNV1</accession>
<dbReference type="RefSeq" id="WP_194699913.1">
    <property type="nucleotide sequence ID" value="NZ_JADKNH010000001.1"/>
</dbReference>
<evidence type="ECO:0000256" key="5">
    <source>
        <dbReference type="ARBA" id="ARBA00022679"/>
    </source>
</evidence>
<evidence type="ECO:0000256" key="4">
    <source>
        <dbReference type="ARBA" id="ARBA00016296"/>
    </source>
</evidence>
<evidence type="ECO:0000256" key="2">
    <source>
        <dbReference type="ARBA" id="ARBA00005790"/>
    </source>
</evidence>
<organism evidence="13 14">
    <name type="scientific">Fusibacter ferrireducens</name>
    <dbReference type="NCBI Taxonomy" id="2785058"/>
    <lineage>
        <taxon>Bacteria</taxon>
        <taxon>Bacillati</taxon>
        <taxon>Bacillota</taxon>
        <taxon>Clostridia</taxon>
        <taxon>Eubacteriales</taxon>
        <taxon>Eubacteriales Family XII. Incertae Sedis</taxon>
        <taxon>Fusibacter</taxon>
    </lineage>
</organism>
<dbReference type="Pfam" id="PF00625">
    <property type="entry name" value="Guanylate_kin"/>
    <property type="match status" value="1"/>
</dbReference>
<keyword evidence="5 11" id="KW-0808">Transferase</keyword>
<evidence type="ECO:0000256" key="11">
    <source>
        <dbReference type="HAMAP-Rule" id="MF_00328"/>
    </source>
</evidence>
<feature type="domain" description="Guanylate kinase-like" evidence="12">
    <location>
        <begin position="5"/>
        <end position="183"/>
    </location>
</feature>
<dbReference type="Proteomes" id="UP000614200">
    <property type="component" value="Unassembled WGS sequence"/>
</dbReference>
<comment type="catalytic activity">
    <reaction evidence="10 11">
        <text>GMP + ATP = GDP + ADP</text>
        <dbReference type="Rhea" id="RHEA:20780"/>
        <dbReference type="ChEBI" id="CHEBI:30616"/>
        <dbReference type="ChEBI" id="CHEBI:58115"/>
        <dbReference type="ChEBI" id="CHEBI:58189"/>
        <dbReference type="ChEBI" id="CHEBI:456216"/>
        <dbReference type="EC" id="2.7.4.8"/>
    </reaction>
</comment>
<dbReference type="SMART" id="SM00072">
    <property type="entry name" value="GuKc"/>
    <property type="match status" value="1"/>
</dbReference>
<dbReference type="GO" id="GO:0004385">
    <property type="term" value="F:GMP kinase activity"/>
    <property type="evidence" value="ECO:0007669"/>
    <property type="project" value="UniProtKB-EC"/>
</dbReference>
<dbReference type="EMBL" id="JADKNH010000001">
    <property type="protein sequence ID" value="MBF4691666.1"/>
    <property type="molecule type" value="Genomic_DNA"/>
</dbReference>
<comment type="similarity">
    <text evidence="2 11">Belongs to the guanylate kinase family.</text>
</comment>
<evidence type="ECO:0000256" key="3">
    <source>
        <dbReference type="ARBA" id="ARBA00012961"/>
    </source>
</evidence>
<dbReference type="NCBIfam" id="TIGR03263">
    <property type="entry name" value="guanyl_kin"/>
    <property type="match status" value="1"/>
</dbReference>
<evidence type="ECO:0000256" key="6">
    <source>
        <dbReference type="ARBA" id="ARBA00022741"/>
    </source>
</evidence>
<dbReference type="InterPro" id="IPR020590">
    <property type="entry name" value="Guanylate_kinase_CS"/>
</dbReference>
<name>A0ABR9ZNV1_9FIRM</name>
<sequence length="207" mass="23144">MNQKGLLIVVSGPSGAGKGTICKELISRDESIMVSVSATTRAPRNGEVEGISYHYLSKDQFEAMIVSDGFLEHAKVYDNYYGTPKKFVIDHIVNGDNVLLEIDIQGALQVKKKYPEGIFVFILPPSMKELKSRIVGRGSETPESLEKRLSSAYSEIEYIKNYDYFIVNDKVDHATDILQSIILAEKCRVAADIEQIVCKFKEETENA</sequence>
<evidence type="ECO:0000256" key="8">
    <source>
        <dbReference type="ARBA" id="ARBA00022840"/>
    </source>
</evidence>
<dbReference type="SUPFAM" id="SSF52540">
    <property type="entry name" value="P-loop containing nucleoside triphosphate hydrolases"/>
    <property type="match status" value="1"/>
</dbReference>
<dbReference type="InterPro" id="IPR017665">
    <property type="entry name" value="Guanylate_kinase"/>
</dbReference>
<dbReference type="PANTHER" id="PTHR23117:SF13">
    <property type="entry name" value="GUANYLATE KINASE"/>
    <property type="match status" value="1"/>
</dbReference>
<keyword evidence="8 11" id="KW-0067">ATP-binding</keyword>
<dbReference type="Gene3D" id="3.40.50.300">
    <property type="entry name" value="P-loop containing nucleotide triphosphate hydrolases"/>
    <property type="match status" value="2"/>
</dbReference>
<proteinExistence type="inferred from homology"/>
<keyword evidence="7 11" id="KW-0418">Kinase</keyword>
<dbReference type="PROSITE" id="PS50052">
    <property type="entry name" value="GUANYLATE_KINASE_2"/>
    <property type="match status" value="1"/>
</dbReference>
<evidence type="ECO:0000259" key="12">
    <source>
        <dbReference type="PROSITE" id="PS50052"/>
    </source>
</evidence>
<comment type="subcellular location">
    <subcellularLocation>
        <location evidence="11">Cytoplasm</location>
    </subcellularLocation>
</comment>
<dbReference type="InterPro" id="IPR008145">
    <property type="entry name" value="GK/Ca_channel_bsu"/>
</dbReference>
<evidence type="ECO:0000313" key="14">
    <source>
        <dbReference type="Proteomes" id="UP000614200"/>
    </source>
</evidence>
<keyword evidence="6 11" id="KW-0547">Nucleotide-binding</keyword>
<dbReference type="PROSITE" id="PS00856">
    <property type="entry name" value="GUANYLATE_KINASE_1"/>
    <property type="match status" value="1"/>
</dbReference>
<keyword evidence="11" id="KW-0963">Cytoplasm</keyword>
<evidence type="ECO:0000256" key="1">
    <source>
        <dbReference type="ARBA" id="ARBA00003531"/>
    </source>
</evidence>
<dbReference type="Gene3D" id="3.30.63.10">
    <property type="entry name" value="Guanylate Kinase phosphate binding domain"/>
    <property type="match status" value="1"/>
</dbReference>
<dbReference type="CDD" id="cd00071">
    <property type="entry name" value="GMPK"/>
    <property type="match status" value="1"/>
</dbReference>
<evidence type="ECO:0000256" key="9">
    <source>
        <dbReference type="ARBA" id="ARBA00030128"/>
    </source>
</evidence>
<protein>
    <recommendedName>
        <fullName evidence="4 11">Guanylate kinase</fullName>
        <ecNumber evidence="3 11">2.7.4.8</ecNumber>
    </recommendedName>
    <alternativeName>
        <fullName evidence="9 11">GMP kinase</fullName>
    </alternativeName>
</protein>
<comment type="caution">
    <text evidence="13">The sequence shown here is derived from an EMBL/GenBank/DDBJ whole genome shotgun (WGS) entry which is preliminary data.</text>
</comment>
<reference evidence="13 14" key="1">
    <citation type="submission" date="2020-11" db="EMBL/GenBank/DDBJ databases">
        <title>Fusibacter basophilias sp. nov.</title>
        <authorList>
            <person name="Qiu D."/>
        </authorList>
    </citation>
    <scope>NUCLEOTIDE SEQUENCE [LARGE SCALE GENOMIC DNA]</scope>
    <source>
        <strain evidence="13 14">Q10-2</strain>
    </source>
</reference>